<evidence type="ECO:0000313" key="1">
    <source>
        <dbReference type="EMBL" id="KAF7368415.1"/>
    </source>
</evidence>
<comment type="caution">
    <text evidence="1">The sequence shown here is derived from an EMBL/GenBank/DDBJ whole genome shotgun (WGS) entry which is preliminary data.</text>
</comment>
<sequence length="481" mass="53640">MASVASYEGYSGTLHRWKNEHTAPLSHGNNKGTNLEKSILISLTSPRMASTPDAKQLLSLLSLLPDGITDRDLIASNISIPRILAAKSLLLRTSLAQVDHGGRLKVLSPIREYISTFYPAHEDLIRPLRNYWQDLLKLWYSQKGNVSSDIFPQLTNNVGNIESLLLHGLTKEQDVESSTLISIVDLNFFSQSMLKGVISLATLLPAHIKSSGDKKVQFRYILSCLGGSGSPMSSSEVEECIPQMTQYLESETRLSDKVDFFVALALQFSRTKSAQRAVAYTDLALALVSEAASTQGYSVGRLFELRSRIEADAGNYQSSIDYAQRGQQASRHSGEPMGELSCLLQEATACAHLGNFSLALQLCDSAYELIVSSGMQNSVREILLLDLEASIAFSKREYSKARTLYGRMKTKTKRSLRFQTFASLQIMEINMLLDDEDSDIDQMLKDAWETSVQLEWNEDLTETQAKWREYFAVSKLWVTSL</sequence>
<dbReference type="Proteomes" id="UP000620124">
    <property type="component" value="Unassembled WGS sequence"/>
</dbReference>
<gene>
    <name evidence="1" type="ORF">MVEN_00164100</name>
</gene>
<proteinExistence type="predicted"/>
<dbReference type="EMBL" id="JACAZI010000002">
    <property type="protein sequence ID" value="KAF7368415.1"/>
    <property type="molecule type" value="Genomic_DNA"/>
</dbReference>
<evidence type="ECO:0000313" key="2">
    <source>
        <dbReference type="Proteomes" id="UP000620124"/>
    </source>
</evidence>
<dbReference type="InterPro" id="IPR011990">
    <property type="entry name" value="TPR-like_helical_dom_sf"/>
</dbReference>
<name>A0A8H6YWK4_9AGAR</name>
<dbReference type="OrthoDB" id="3040891at2759"/>
<dbReference type="Gene3D" id="1.25.40.10">
    <property type="entry name" value="Tetratricopeptide repeat domain"/>
    <property type="match status" value="1"/>
</dbReference>
<keyword evidence="2" id="KW-1185">Reference proteome</keyword>
<dbReference type="AlphaFoldDB" id="A0A8H6YWK4"/>
<organism evidence="1 2">
    <name type="scientific">Mycena venus</name>
    <dbReference type="NCBI Taxonomy" id="2733690"/>
    <lineage>
        <taxon>Eukaryota</taxon>
        <taxon>Fungi</taxon>
        <taxon>Dikarya</taxon>
        <taxon>Basidiomycota</taxon>
        <taxon>Agaricomycotina</taxon>
        <taxon>Agaricomycetes</taxon>
        <taxon>Agaricomycetidae</taxon>
        <taxon>Agaricales</taxon>
        <taxon>Marasmiineae</taxon>
        <taxon>Mycenaceae</taxon>
        <taxon>Mycena</taxon>
    </lineage>
</organism>
<protein>
    <submittedName>
        <fullName evidence="1">NB-ARC domain-containing protein</fullName>
    </submittedName>
</protein>
<reference evidence="1" key="1">
    <citation type="submission" date="2020-05" db="EMBL/GenBank/DDBJ databases">
        <title>Mycena genomes resolve the evolution of fungal bioluminescence.</title>
        <authorList>
            <person name="Tsai I.J."/>
        </authorList>
    </citation>
    <scope>NUCLEOTIDE SEQUENCE</scope>
    <source>
        <strain evidence="1">CCC161011</strain>
    </source>
</reference>
<accession>A0A8H6YWK4</accession>
<dbReference type="SUPFAM" id="SSF48452">
    <property type="entry name" value="TPR-like"/>
    <property type="match status" value="1"/>
</dbReference>